<evidence type="ECO:0000256" key="1">
    <source>
        <dbReference type="ARBA" id="ARBA00001954"/>
    </source>
</evidence>
<dbReference type="AlphaFoldDB" id="A0A2U0I5H4"/>
<keyword evidence="2" id="KW-0479">Metal-binding</keyword>
<evidence type="ECO:0000313" key="10">
    <source>
        <dbReference type="EMBL" id="PVW16349.1"/>
    </source>
</evidence>
<name>A0A2U0I5H4_9FLAO</name>
<accession>A0A2U0I5H4</accession>
<keyword evidence="4" id="KW-0460">Magnesium</keyword>
<comment type="cofactor">
    <cofactor evidence="1">
        <name>Fe(2+)</name>
        <dbReference type="ChEBI" id="CHEBI:29033"/>
    </cofactor>
</comment>
<dbReference type="InterPro" id="IPR005123">
    <property type="entry name" value="Oxoglu/Fe-dep_dioxygenase_dom"/>
</dbReference>
<dbReference type="GO" id="GO:0046872">
    <property type="term" value="F:metal ion binding"/>
    <property type="evidence" value="ECO:0007669"/>
    <property type="project" value="UniProtKB-KW"/>
</dbReference>
<dbReference type="FunFam" id="2.60.120.590:FF:000004">
    <property type="entry name" value="DNA oxidative demethylase ALKBH2"/>
    <property type="match status" value="1"/>
</dbReference>
<proteinExistence type="predicted"/>
<dbReference type="PANTHER" id="PTHR31212">
    <property type="entry name" value="ALPHA-KETOGLUTARATE-DEPENDENT DIOXYGENASE ALKB HOMOLOG 3"/>
    <property type="match status" value="1"/>
</dbReference>
<comment type="caution">
    <text evidence="10">The sequence shown here is derived from an EMBL/GenBank/DDBJ whole genome shotgun (WGS) entry which is preliminary data.</text>
</comment>
<dbReference type="GO" id="GO:0016787">
    <property type="term" value="F:hydrolase activity"/>
    <property type="evidence" value="ECO:0007669"/>
    <property type="project" value="UniProtKB-ARBA"/>
</dbReference>
<dbReference type="GO" id="GO:0140097">
    <property type="term" value="F:catalytic activity, acting on DNA"/>
    <property type="evidence" value="ECO:0007669"/>
    <property type="project" value="UniProtKB-ARBA"/>
</dbReference>
<dbReference type="InterPro" id="IPR027450">
    <property type="entry name" value="AlkB-like"/>
</dbReference>
<reference evidence="10 11" key="1">
    <citation type="submission" date="2018-04" db="EMBL/GenBank/DDBJ databases">
        <title>Marixanthomonas spongiae HN-E44 sp. nov., isolated from a marine sponge.</title>
        <authorList>
            <person name="Luo L."/>
            <person name="Zhuang L."/>
        </authorList>
    </citation>
    <scope>NUCLEOTIDE SEQUENCE [LARGE SCALE GENOMIC DNA]</scope>
    <source>
        <strain evidence="10 11">HN-E44</strain>
    </source>
</reference>
<dbReference type="Pfam" id="PF13532">
    <property type="entry name" value="2OG-FeII_Oxy_2"/>
    <property type="match status" value="1"/>
</dbReference>
<dbReference type="Proteomes" id="UP000245962">
    <property type="component" value="Unassembled WGS sequence"/>
</dbReference>
<feature type="domain" description="Fe2OG dioxygenase" evidence="9">
    <location>
        <begin position="105"/>
        <end position="203"/>
    </location>
</feature>
<evidence type="ECO:0000313" key="11">
    <source>
        <dbReference type="Proteomes" id="UP000245962"/>
    </source>
</evidence>
<gene>
    <name evidence="10" type="ORF">DDV96_03565</name>
</gene>
<evidence type="ECO:0000256" key="3">
    <source>
        <dbReference type="ARBA" id="ARBA00022763"/>
    </source>
</evidence>
<evidence type="ECO:0000259" key="9">
    <source>
        <dbReference type="PROSITE" id="PS51471"/>
    </source>
</evidence>
<dbReference type="GO" id="GO:0016705">
    <property type="term" value="F:oxidoreductase activity, acting on paired donors, with incorporation or reduction of molecular oxygen"/>
    <property type="evidence" value="ECO:0007669"/>
    <property type="project" value="UniProtKB-ARBA"/>
</dbReference>
<keyword evidence="3" id="KW-0227">DNA damage</keyword>
<evidence type="ECO:0000256" key="5">
    <source>
        <dbReference type="ARBA" id="ARBA00022964"/>
    </source>
</evidence>
<protein>
    <submittedName>
        <fullName evidence="10">Alpha-ketoglutarate-dependent dioxygenase AlkB</fullName>
    </submittedName>
</protein>
<sequence length="203" mass="23156">MDLFSAEEHTDAILLKLPDADVVYHPGFLSRKSADAYFETLLNGTPWQQDHIKIFGKTHQQPRLRALYGEQGKSYSYSGITMHPLPFTSVLKEIKERVEAVSEAHFNVVLLNLYRDGQDSNGWHSDDEKELGENPMIASISLGAERVFQLKHKKDKTLKKSLVLQHGSLLLMKGTTQEKWKHQVPKTKKATTARINLTFRTIK</sequence>
<keyword evidence="5 10" id="KW-0223">Dioxygenase</keyword>
<dbReference type="GO" id="GO:0051213">
    <property type="term" value="F:dioxygenase activity"/>
    <property type="evidence" value="ECO:0007669"/>
    <property type="project" value="UniProtKB-KW"/>
</dbReference>
<organism evidence="10 11">
    <name type="scientific">Marixanthomonas spongiae</name>
    <dbReference type="NCBI Taxonomy" id="2174845"/>
    <lineage>
        <taxon>Bacteria</taxon>
        <taxon>Pseudomonadati</taxon>
        <taxon>Bacteroidota</taxon>
        <taxon>Flavobacteriia</taxon>
        <taxon>Flavobacteriales</taxon>
        <taxon>Flavobacteriaceae</taxon>
        <taxon>Marixanthomonas</taxon>
    </lineage>
</organism>
<dbReference type="InterPro" id="IPR037151">
    <property type="entry name" value="AlkB-like_sf"/>
</dbReference>
<keyword evidence="7" id="KW-0408">Iron</keyword>
<dbReference type="SUPFAM" id="SSF51197">
    <property type="entry name" value="Clavaminate synthase-like"/>
    <property type="match status" value="1"/>
</dbReference>
<dbReference type="Gene3D" id="2.60.120.590">
    <property type="entry name" value="Alpha-ketoglutarate-dependent dioxygenase AlkB-like"/>
    <property type="match status" value="1"/>
</dbReference>
<dbReference type="InterPro" id="IPR032854">
    <property type="entry name" value="ALKBH3"/>
</dbReference>
<keyword evidence="6" id="KW-0560">Oxidoreductase</keyword>
<dbReference type="PROSITE" id="PS51471">
    <property type="entry name" value="FE2OG_OXY"/>
    <property type="match status" value="1"/>
</dbReference>
<evidence type="ECO:0000256" key="7">
    <source>
        <dbReference type="ARBA" id="ARBA00023004"/>
    </source>
</evidence>
<dbReference type="OrthoDB" id="190276at2"/>
<keyword evidence="11" id="KW-1185">Reference proteome</keyword>
<dbReference type="EMBL" id="QEHR01000002">
    <property type="protein sequence ID" value="PVW16349.1"/>
    <property type="molecule type" value="Genomic_DNA"/>
</dbReference>
<dbReference type="GO" id="GO:0006307">
    <property type="term" value="P:DNA alkylation repair"/>
    <property type="evidence" value="ECO:0007669"/>
    <property type="project" value="InterPro"/>
</dbReference>
<evidence type="ECO:0000256" key="8">
    <source>
        <dbReference type="ARBA" id="ARBA00023204"/>
    </source>
</evidence>
<dbReference type="RefSeq" id="WP_116693366.1">
    <property type="nucleotide sequence ID" value="NZ_QEHR01000002.1"/>
</dbReference>
<keyword evidence="8" id="KW-0234">DNA repair</keyword>
<dbReference type="GO" id="GO:0032451">
    <property type="term" value="F:demethylase activity"/>
    <property type="evidence" value="ECO:0007669"/>
    <property type="project" value="UniProtKB-ARBA"/>
</dbReference>
<evidence type="ECO:0000256" key="6">
    <source>
        <dbReference type="ARBA" id="ARBA00023002"/>
    </source>
</evidence>
<evidence type="ECO:0000256" key="2">
    <source>
        <dbReference type="ARBA" id="ARBA00022723"/>
    </source>
</evidence>
<dbReference type="PANTHER" id="PTHR31212:SF4">
    <property type="entry name" value="ALPHA-KETOGLUTARATE-DEPENDENT DIOXYGENASE ALKB HOMOLOG 3"/>
    <property type="match status" value="1"/>
</dbReference>
<evidence type="ECO:0000256" key="4">
    <source>
        <dbReference type="ARBA" id="ARBA00022842"/>
    </source>
</evidence>